<dbReference type="EMBL" id="FUKR01000056">
    <property type="protein sequence ID" value="SJN36383.1"/>
    <property type="molecule type" value="Genomic_DNA"/>
</dbReference>
<dbReference type="InterPro" id="IPR014362">
    <property type="entry name" value="Glu_DH"/>
</dbReference>
<comment type="similarity">
    <text evidence="1 4 8">Belongs to the Glu/Leu/Phe/Val dehydrogenases family.</text>
</comment>
<accession>A0A1R4JXA8</accession>
<feature type="binding site" evidence="6">
    <location>
        <position position="246"/>
    </location>
    <ligand>
        <name>NAD(+)</name>
        <dbReference type="ChEBI" id="CHEBI:57540"/>
    </ligand>
</feature>
<feature type="binding site" evidence="6">
    <location>
        <position position="170"/>
    </location>
    <ligand>
        <name>substrate</name>
    </ligand>
</feature>
<dbReference type="InterPro" id="IPR033922">
    <property type="entry name" value="NAD_bind_Glu_DH"/>
</dbReference>
<dbReference type="AlphaFoldDB" id="A0A1R4JXA8"/>
<feature type="binding site" evidence="6">
    <location>
        <position position="116"/>
    </location>
    <ligand>
        <name>substrate</name>
    </ligand>
</feature>
<feature type="binding site" evidence="6">
    <location>
        <position position="119"/>
    </location>
    <ligand>
        <name>substrate</name>
    </ligand>
</feature>
<evidence type="ECO:0000256" key="5">
    <source>
        <dbReference type="PIRSR" id="PIRSR000185-1"/>
    </source>
</evidence>
<dbReference type="PANTHER" id="PTHR43571:SF1">
    <property type="entry name" value="NADP-SPECIFIC GLUTAMATE DEHYDROGENASE 1-RELATED"/>
    <property type="match status" value="1"/>
</dbReference>
<keyword evidence="6" id="KW-0547">Nucleotide-binding</keyword>
<dbReference type="FunFam" id="1.10.285.10:FF:000001">
    <property type="entry name" value="Glutamate dehydrogenase"/>
    <property type="match status" value="1"/>
</dbReference>
<evidence type="ECO:0000256" key="3">
    <source>
        <dbReference type="ARBA" id="ARBA00023002"/>
    </source>
</evidence>
<dbReference type="NCBIfam" id="NF006929">
    <property type="entry name" value="PRK09414.1"/>
    <property type="match status" value="1"/>
</dbReference>
<dbReference type="Pfam" id="PF02812">
    <property type="entry name" value="ELFV_dehydrog_N"/>
    <property type="match status" value="1"/>
</dbReference>
<dbReference type="GO" id="GO:0005829">
    <property type="term" value="C:cytosol"/>
    <property type="evidence" value="ECO:0007669"/>
    <property type="project" value="TreeGrafter"/>
</dbReference>
<evidence type="ECO:0000256" key="4">
    <source>
        <dbReference type="PIRNR" id="PIRNR000185"/>
    </source>
</evidence>
<dbReference type="InterPro" id="IPR036291">
    <property type="entry name" value="NAD(P)-bd_dom_sf"/>
</dbReference>
<evidence type="ECO:0000256" key="1">
    <source>
        <dbReference type="ARBA" id="ARBA00006382"/>
    </source>
</evidence>
<dbReference type="FunFam" id="3.40.50.10860:FF:000002">
    <property type="entry name" value="Glutamate dehydrogenase"/>
    <property type="match status" value="1"/>
</dbReference>
<dbReference type="Proteomes" id="UP000196778">
    <property type="component" value="Unassembled WGS sequence"/>
</dbReference>
<keyword evidence="6" id="KW-0520">NAD</keyword>
<dbReference type="PRINTS" id="PR00082">
    <property type="entry name" value="GLFDHDRGNASE"/>
</dbReference>
<name>A0A1R4JXA8_9MICO</name>
<comment type="subunit">
    <text evidence="2">Homohexamer.</text>
</comment>
<keyword evidence="11" id="KW-1185">Reference proteome</keyword>
<dbReference type="InterPro" id="IPR050724">
    <property type="entry name" value="Glu_Leu_Phe_Val_DH"/>
</dbReference>
<feature type="site" description="Important for catalysis" evidence="7">
    <location>
        <position position="171"/>
    </location>
</feature>
<evidence type="ECO:0000256" key="8">
    <source>
        <dbReference type="RuleBase" id="RU004417"/>
    </source>
</evidence>
<dbReference type="FunFam" id="3.40.50.720:FF:000030">
    <property type="entry name" value="Glutamate dehydrogenase"/>
    <property type="match status" value="1"/>
</dbReference>
<feature type="binding site" evidence="6">
    <location>
        <position position="95"/>
    </location>
    <ligand>
        <name>substrate</name>
    </ligand>
</feature>
<keyword evidence="3 4" id="KW-0560">Oxidoreductase</keyword>
<gene>
    <name evidence="10" type="ORF">FM119_09870</name>
</gene>
<dbReference type="Pfam" id="PF00208">
    <property type="entry name" value="ELFV_dehydrog"/>
    <property type="match status" value="1"/>
</dbReference>
<dbReference type="InterPro" id="IPR006096">
    <property type="entry name" value="Glu/Leu/Phe/Val/Trp_DH_C"/>
</dbReference>
<sequence length="450" mass="47873">MPTSSISPVIDSVFDQAVTRNPGQPEFHQALREVLDSLSPVIAEHPEYVEAGVLERLVEPERQILFRVPWTDDENRVRVNRGFRIEFNSALGPYKGGLRFHSSVNASIVKFLGFEQIFKNALTDQGIGGGKGGSDFDPHGRSDAEVMRFCQSFMTELYRHIGEHTDVPAGDIGVGGREIGYLFGQYRRLTNRHESGVLTGKGIGWGGAQVRTEATGYGAVYFAQEMLNTIGTDISGRRVVVSGSGNVAIYAIQKATQLGATAITASDSGGYVVDEAGIDVELLKQIKEVERGRISDYADRRPGSRYVAGGSLWEVPGDIVLPCATQNELDGAAAARLIAGGAIAVAEGANMPCTPEAVAAFGEAGVLFGPGKAANAGGVATSALEMSQNAARQRWSFAESEQRLADIMADIHRSAFEAAERYGAPGDYVLGANAAGFVRVADAMLAQGVV</sequence>
<evidence type="ECO:0000256" key="6">
    <source>
        <dbReference type="PIRSR" id="PIRSR000185-2"/>
    </source>
</evidence>
<evidence type="ECO:0000259" key="9">
    <source>
        <dbReference type="SMART" id="SM00839"/>
    </source>
</evidence>
<evidence type="ECO:0000313" key="10">
    <source>
        <dbReference type="EMBL" id="SJN36383.1"/>
    </source>
</evidence>
<dbReference type="SUPFAM" id="SSF53223">
    <property type="entry name" value="Aminoacid dehydrogenase-like, N-terminal domain"/>
    <property type="match status" value="1"/>
</dbReference>
<dbReference type="SMART" id="SM00839">
    <property type="entry name" value="ELFV_dehydrog"/>
    <property type="match status" value="1"/>
</dbReference>
<organism evidence="10 11">
    <name type="scientific">Mycetocola reblochoni REB411</name>
    <dbReference type="NCBI Taxonomy" id="1255698"/>
    <lineage>
        <taxon>Bacteria</taxon>
        <taxon>Bacillati</taxon>
        <taxon>Actinomycetota</taxon>
        <taxon>Actinomycetes</taxon>
        <taxon>Micrococcales</taxon>
        <taxon>Microbacteriaceae</taxon>
        <taxon>Mycetocola</taxon>
    </lineage>
</organism>
<dbReference type="SUPFAM" id="SSF51735">
    <property type="entry name" value="NAD(P)-binding Rossmann-fold domains"/>
    <property type="match status" value="1"/>
</dbReference>
<feature type="active site" description="Proton donor" evidence="5">
    <location>
        <position position="131"/>
    </location>
</feature>
<dbReference type="CDD" id="cd05313">
    <property type="entry name" value="NAD_bind_2_Glu_DH"/>
    <property type="match status" value="1"/>
</dbReference>
<dbReference type="GO" id="GO:0004354">
    <property type="term" value="F:glutamate dehydrogenase (NADP+) activity"/>
    <property type="evidence" value="ECO:0007669"/>
    <property type="project" value="TreeGrafter"/>
</dbReference>
<dbReference type="PANTHER" id="PTHR43571">
    <property type="entry name" value="NADP-SPECIFIC GLUTAMATE DEHYDROGENASE 1-RELATED"/>
    <property type="match status" value="1"/>
</dbReference>
<dbReference type="InterPro" id="IPR046346">
    <property type="entry name" value="Aminoacid_DH-like_N_sf"/>
</dbReference>
<feature type="domain" description="Glutamate/phenylalanine/leucine/valine/L-tryptophan dehydrogenase C-terminal" evidence="9">
    <location>
        <begin position="208"/>
        <end position="448"/>
    </location>
</feature>
<dbReference type="InterPro" id="IPR006097">
    <property type="entry name" value="Glu/Leu/Phe/Val/Trp_DH_dimer"/>
</dbReference>
<evidence type="ECO:0000313" key="11">
    <source>
        <dbReference type="Proteomes" id="UP000196778"/>
    </source>
</evidence>
<dbReference type="Gene3D" id="3.40.50.10860">
    <property type="entry name" value="Leucine Dehydrogenase, chain A, domain 1"/>
    <property type="match status" value="1"/>
</dbReference>
<protein>
    <recommendedName>
        <fullName evidence="4">Glutamate dehydrogenase</fullName>
    </recommendedName>
</protein>
<feature type="binding site" evidence="6">
    <location>
        <position position="215"/>
    </location>
    <ligand>
        <name>NAD(+)</name>
        <dbReference type="ChEBI" id="CHEBI:57540"/>
    </ligand>
</feature>
<proteinExistence type="inferred from homology"/>
<dbReference type="GO" id="GO:0000166">
    <property type="term" value="F:nucleotide binding"/>
    <property type="evidence" value="ECO:0007669"/>
    <property type="project" value="UniProtKB-KW"/>
</dbReference>
<dbReference type="InterPro" id="IPR006095">
    <property type="entry name" value="Glu/Leu/Phe/Val/Trp_DH"/>
</dbReference>
<evidence type="ECO:0000256" key="2">
    <source>
        <dbReference type="ARBA" id="ARBA00011643"/>
    </source>
</evidence>
<feature type="binding site" evidence="6">
    <location>
        <position position="382"/>
    </location>
    <ligand>
        <name>substrate</name>
    </ligand>
</feature>
<dbReference type="Gene3D" id="1.10.285.10">
    <property type="entry name" value="Glutamate Dehydrogenase, chain A, domain 3"/>
    <property type="match status" value="2"/>
</dbReference>
<dbReference type="PIRSF" id="PIRSF000185">
    <property type="entry name" value="Glu_DH"/>
    <property type="match status" value="1"/>
</dbReference>
<evidence type="ECO:0000256" key="7">
    <source>
        <dbReference type="PIRSR" id="PIRSR000185-3"/>
    </source>
</evidence>
<reference evidence="11" key="1">
    <citation type="submission" date="2017-02" db="EMBL/GenBank/DDBJ databases">
        <authorList>
            <person name="Dridi B."/>
        </authorList>
    </citation>
    <scope>NUCLEOTIDE SEQUENCE [LARGE SCALE GENOMIC DNA]</scope>
    <source>
        <strain evidence="11">EB411</strain>
    </source>
</reference>
<dbReference type="Gene3D" id="3.40.50.720">
    <property type="entry name" value="NAD(P)-binding Rossmann-like Domain"/>
    <property type="match status" value="1"/>
</dbReference>
<dbReference type="GO" id="GO:0006537">
    <property type="term" value="P:glutamate biosynthetic process"/>
    <property type="evidence" value="ECO:0007669"/>
    <property type="project" value="UniProtKB-ARBA"/>
</dbReference>